<feature type="transmembrane region" description="Helical" evidence="7">
    <location>
        <begin position="52"/>
        <end position="73"/>
    </location>
</feature>
<dbReference type="PANTHER" id="PTHR42865">
    <property type="entry name" value="PROTON/GLUTAMATE-ASPARTATE SYMPORTER"/>
    <property type="match status" value="1"/>
</dbReference>
<keyword evidence="6 7" id="KW-0472">Membrane</keyword>
<evidence type="ECO:0000256" key="7">
    <source>
        <dbReference type="SAM" id="Phobius"/>
    </source>
</evidence>
<evidence type="ECO:0000256" key="6">
    <source>
        <dbReference type="ARBA" id="ARBA00023136"/>
    </source>
</evidence>
<dbReference type="InterPro" id="IPR036458">
    <property type="entry name" value="Na:dicarbo_symporter_sf"/>
</dbReference>
<evidence type="ECO:0000256" key="3">
    <source>
        <dbReference type="ARBA" id="ARBA00022475"/>
    </source>
</evidence>
<evidence type="ECO:0000256" key="4">
    <source>
        <dbReference type="ARBA" id="ARBA00022692"/>
    </source>
</evidence>
<reference evidence="8 9" key="1">
    <citation type="submission" date="2019-11" db="EMBL/GenBank/DDBJ databases">
        <title>Comparative genomics of hydrocarbon-degrading Desulfosarcina strains.</title>
        <authorList>
            <person name="Watanabe M."/>
            <person name="Kojima H."/>
            <person name="Fukui M."/>
        </authorList>
    </citation>
    <scope>NUCLEOTIDE SEQUENCE [LARGE SCALE GENOMIC DNA]</scope>
    <source>
        <strain evidence="8 9">PP31</strain>
    </source>
</reference>
<sequence>MKNLYKELWFQVMTAMVMGLIVGLVLSPFGLGVLSETVVEHVAPWIALPGNLFLAMIKMVVIPLVLSSIILGITSSEDINFLKRVSMRIFPYFVATTMAATAIGAGTALVIQPGNYIDSTLIADVMENSPEVDTPVVETVEEQHLTDRLIDLIPTNYIKSALNQDMLATVILALFIGMAMVAVAPDRMKPMFEFIGAVQDISMKIIEWAMKLAPIAVFALICNITMRVGVGAIVGMAAYMGAVVLGLLLLLFLYLFIVWALGRMSPLEFLKNIGSVQLLAFSTSSSAATIPLAMTTAEERLKVDGPIARFIIPLGATINMDGTALYQVCATVFLSQVYGVAMGPATLVAVIITTVGASIGTPSTPGVGIVILATILQGIGIPPSGIALIIGVDRILDMTRTTVNVSGDLTASVVMNRLLKNIEK</sequence>
<dbReference type="RefSeq" id="WP_197740569.1">
    <property type="nucleotide sequence ID" value="NZ_AP021875.1"/>
</dbReference>
<keyword evidence="9" id="KW-1185">Reference proteome</keyword>
<feature type="transmembrane region" description="Helical" evidence="7">
    <location>
        <begin position="205"/>
        <end position="226"/>
    </location>
</feature>
<comment type="subcellular location">
    <subcellularLocation>
        <location evidence="1">Cell membrane</location>
        <topology evidence="1">Multi-pass membrane protein</topology>
    </subcellularLocation>
</comment>
<dbReference type="SUPFAM" id="SSF118215">
    <property type="entry name" value="Proton glutamate symport protein"/>
    <property type="match status" value="1"/>
</dbReference>
<evidence type="ECO:0000256" key="5">
    <source>
        <dbReference type="ARBA" id="ARBA00022989"/>
    </source>
</evidence>
<dbReference type="AlphaFoldDB" id="A0A5K7Z5B5"/>
<dbReference type="PANTHER" id="PTHR42865:SF7">
    <property type="entry name" value="PROTON_GLUTAMATE-ASPARTATE SYMPORTER"/>
    <property type="match status" value="1"/>
</dbReference>
<feature type="transmembrane region" description="Helical" evidence="7">
    <location>
        <begin position="238"/>
        <end position="261"/>
    </location>
</feature>
<accession>A0A5K7Z5B5</accession>
<feature type="transmembrane region" description="Helical" evidence="7">
    <location>
        <begin position="166"/>
        <end position="184"/>
    </location>
</feature>
<dbReference type="Proteomes" id="UP000427769">
    <property type="component" value="Chromosome"/>
</dbReference>
<dbReference type="GO" id="GO:0005886">
    <property type="term" value="C:plasma membrane"/>
    <property type="evidence" value="ECO:0007669"/>
    <property type="project" value="UniProtKB-SubCell"/>
</dbReference>
<dbReference type="GO" id="GO:0006835">
    <property type="term" value="P:dicarboxylic acid transport"/>
    <property type="evidence" value="ECO:0007669"/>
    <property type="project" value="TreeGrafter"/>
</dbReference>
<dbReference type="KEGG" id="dwd:DSCW_33120"/>
<dbReference type="PRINTS" id="PR00173">
    <property type="entry name" value="EDTRNSPORT"/>
</dbReference>
<keyword evidence="4 7" id="KW-0812">Transmembrane</keyword>
<dbReference type="Pfam" id="PF00375">
    <property type="entry name" value="SDF"/>
    <property type="match status" value="1"/>
</dbReference>
<evidence type="ECO:0000256" key="2">
    <source>
        <dbReference type="ARBA" id="ARBA00022448"/>
    </source>
</evidence>
<keyword evidence="5 7" id="KW-1133">Transmembrane helix</keyword>
<dbReference type="InterPro" id="IPR001991">
    <property type="entry name" value="Na-dicarboxylate_symporter"/>
</dbReference>
<feature type="transmembrane region" description="Helical" evidence="7">
    <location>
        <begin position="89"/>
        <end position="111"/>
    </location>
</feature>
<keyword evidence="2" id="KW-0813">Transport</keyword>
<dbReference type="GO" id="GO:0015293">
    <property type="term" value="F:symporter activity"/>
    <property type="evidence" value="ECO:0007669"/>
    <property type="project" value="UniProtKB-KW"/>
</dbReference>
<name>A0A5K7Z5B5_9BACT</name>
<dbReference type="Gene3D" id="1.10.3860.10">
    <property type="entry name" value="Sodium:dicarboxylate symporter"/>
    <property type="match status" value="1"/>
</dbReference>
<gene>
    <name evidence="8" type="ORF">DSCW_33120</name>
</gene>
<protein>
    <submittedName>
        <fullName evidence="8">Dicarboxylate/amino acid:cation symporter</fullName>
    </submittedName>
</protein>
<evidence type="ECO:0000313" key="8">
    <source>
        <dbReference type="EMBL" id="BBO75895.1"/>
    </source>
</evidence>
<evidence type="ECO:0000256" key="1">
    <source>
        <dbReference type="ARBA" id="ARBA00004651"/>
    </source>
</evidence>
<feature type="transmembrane region" description="Helical" evidence="7">
    <location>
        <begin position="338"/>
        <end position="360"/>
    </location>
</feature>
<proteinExistence type="predicted"/>
<evidence type="ECO:0000313" key="9">
    <source>
        <dbReference type="Proteomes" id="UP000427769"/>
    </source>
</evidence>
<feature type="transmembrane region" description="Helical" evidence="7">
    <location>
        <begin position="12"/>
        <end position="32"/>
    </location>
</feature>
<feature type="transmembrane region" description="Helical" evidence="7">
    <location>
        <begin position="366"/>
        <end position="390"/>
    </location>
</feature>
<organism evidence="8 9">
    <name type="scientific">Desulfosarcina widdelii</name>
    <dbReference type="NCBI Taxonomy" id="947919"/>
    <lineage>
        <taxon>Bacteria</taxon>
        <taxon>Pseudomonadati</taxon>
        <taxon>Thermodesulfobacteriota</taxon>
        <taxon>Desulfobacteria</taxon>
        <taxon>Desulfobacterales</taxon>
        <taxon>Desulfosarcinaceae</taxon>
        <taxon>Desulfosarcina</taxon>
    </lineage>
</organism>
<keyword evidence="3" id="KW-1003">Cell membrane</keyword>
<dbReference type="EMBL" id="AP021875">
    <property type="protein sequence ID" value="BBO75895.1"/>
    <property type="molecule type" value="Genomic_DNA"/>
</dbReference>